<proteinExistence type="predicted"/>
<dbReference type="RefSeq" id="WP_282000508.1">
    <property type="nucleotide sequence ID" value="NZ_AP027151.1"/>
</dbReference>
<reference evidence="1 2" key="1">
    <citation type="submission" date="2022-12" db="EMBL/GenBank/DDBJ databases">
        <title>Polyphasic characterization of Geotalea uranireducens NIT-SL11 newly isolated from a complex of sewage sludge and microbially reduced graphene oxide.</title>
        <authorList>
            <person name="Xie L."/>
            <person name="Yoshida N."/>
            <person name="Meng L."/>
        </authorList>
    </citation>
    <scope>NUCLEOTIDE SEQUENCE [LARGE SCALE GENOMIC DNA]</scope>
    <source>
        <strain evidence="1 2">NIT-SL11</strain>
    </source>
</reference>
<sequence length="182" mass="20390">MADGLYWSGGDELANEELRRLVNEAIALELNASRLYALFQELFPEDALLWQTLSIEEENHAALLKNGRRHFLPQGIFPRELLPDSLEPLVEKNRELERLLVIFEQAPPSRRQAFLLAIELEEAAGEVHFQRAMASVANSQALKVFQLLNKDDRDHAARLCAYMADNGMAGVAAPTPGSAPER</sequence>
<evidence type="ECO:0008006" key="3">
    <source>
        <dbReference type="Google" id="ProtNLM"/>
    </source>
</evidence>
<evidence type="ECO:0000313" key="1">
    <source>
        <dbReference type="EMBL" id="BDV44404.1"/>
    </source>
</evidence>
<dbReference type="SUPFAM" id="SSF47240">
    <property type="entry name" value="Ferritin-like"/>
    <property type="match status" value="1"/>
</dbReference>
<organism evidence="1 2">
    <name type="scientific">Geotalea uraniireducens</name>
    <dbReference type="NCBI Taxonomy" id="351604"/>
    <lineage>
        <taxon>Bacteria</taxon>
        <taxon>Pseudomonadati</taxon>
        <taxon>Thermodesulfobacteriota</taxon>
        <taxon>Desulfuromonadia</taxon>
        <taxon>Geobacterales</taxon>
        <taxon>Geobacteraceae</taxon>
        <taxon>Geotalea</taxon>
    </lineage>
</organism>
<gene>
    <name evidence="1" type="ORF">GURASL_33270</name>
</gene>
<dbReference type="InterPro" id="IPR009078">
    <property type="entry name" value="Ferritin-like_SF"/>
</dbReference>
<name>A0ABN6VXY3_9BACT</name>
<dbReference type="InterPro" id="IPR012347">
    <property type="entry name" value="Ferritin-like"/>
</dbReference>
<evidence type="ECO:0000313" key="2">
    <source>
        <dbReference type="Proteomes" id="UP001317705"/>
    </source>
</evidence>
<accession>A0ABN6VXY3</accession>
<keyword evidence="2" id="KW-1185">Reference proteome</keyword>
<dbReference type="Gene3D" id="1.20.1260.10">
    <property type="match status" value="1"/>
</dbReference>
<dbReference type="Proteomes" id="UP001317705">
    <property type="component" value="Chromosome"/>
</dbReference>
<dbReference type="EMBL" id="AP027151">
    <property type="protein sequence ID" value="BDV44404.1"/>
    <property type="molecule type" value="Genomic_DNA"/>
</dbReference>
<protein>
    <recommendedName>
        <fullName evidence="3">Rubrerythrin family protein</fullName>
    </recommendedName>
</protein>